<organism evidence="2 3">
    <name type="scientific">Lutibacter aestuarii</name>
    <dbReference type="NCBI Taxonomy" id="861111"/>
    <lineage>
        <taxon>Bacteria</taxon>
        <taxon>Pseudomonadati</taxon>
        <taxon>Bacteroidota</taxon>
        <taxon>Flavobacteriia</taxon>
        <taxon>Flavobacteriales</taxon>
        <taxon>Flavobacteriaceae</taxon>
        <taxon>Lutibacter</taxon>
    </lineage>
</organism>
<comment type="caution">
    <text evidence="2">The sequence shown here is derived from an EMBL/GenBank/DDBJ whole genome shotgun (WGS) entry which is preliminary data.</text>
</comment>
<dbReference type="EMBL" id="JBHTIC010000008">
    <property type="protein sequence ID" value="MFD0762268.1"/>
    <property type="molecule type" value="Genomic_DNA"/>
</dbReference>
<reference evidence="3" key="1">
    <citation type="journal article" date="2019" name="Int. J. Syst. Evol. Microbiol.">
        <title>The Global Catalogue of Microorganisms (GCM) 10K type strain sequencing project: providing services to taxonomists for standard genome sequencing and annotation.</title>
        <authorList>
            <consortium name="The Broad Institute Genomics Platform"/>
            <consortium name="The Broad Institute Genome Sequencing Center for Infectious Disease"/>
            <person name="Wu L."/>
            <person name="Ma J."/>
        </authorList>
    </citation>
    <scope>NUCLEOTIDE SEQUENCE [LARGE SCALE GENOMIC DNA]</scope>
    <source>
        <strain evidence="3">CCUG 60022</strain>
    </source>
</reference>
<proteinExistence type="predicted"/>
<sequence>MRKKTLLFIFSILTIYTVKSQEINIGIKGGLNYNTIGDLLHLGTSTGGGIGVTPSGDYYYSADGKTGITFGIFAKINFNRFYIQTEVNSTTLNNSYPLAFKTSNWEAKTVEIPLLFGYRLFGPASIYLGGNYRINNEVTLEGVEYPILYEKSVLGVNAGIQLDFNLAIIDLRYTYGITQEESQRIDIVRSTYGTNVAYLSSYNPSQIAVTVSIPLISFNKAEGTGRSKTKWRGQNCLD</sequence>
<dbReference type="Pfam" id="PF13568">
    <property type="entry name" value="OMP_b-brl_2"/>
    <property type="match status" value="1"/>
</dbReference>
<dbReference type="Proteomes" id="UP001597032">
    <property type="component" value="Unassembled WGS sequence"/>
</dbReference>
<dbReference type="RefSeq" id="WP_298262583.1">
    <property type="nucleotide sequence ID" value="NZ_JBHTIC010000008.1"/>
</dbReference>
<evidence type="ECO:0000313" key="3">
    <source>
        <dbReference type="Proteomes" id="UP001597032"/>
    </source>
</evidence>
<evidence type="ECO:0000313" key="2">
    <source>
        <dbReference type="EMBL" id="MFD0762268.1"/>
    </source>
</evidence>
<accession>A0ABW2Z6J3</accession>
<keyword evidence="3" id="KW-1185">Reference proteome</keyword>
<protein>
    <submittedName>
        <fullName evidence="2">Outer membrane beta-barrel protein</fullName>
    </submittedName>
</protein>
<feature type="domain" description="Outer membrane protein beta-barrel" evidence="1">
    <location>
        <begin position="20"/>
        <end position="179"/>
    </location>
</feature>
<name>A0ABW2Z6J3_9FLAO</name>
<dbReference type="InterPro" id="IPR025665">
    <property type="entry name" value="Beta-barrel_OMP_2"/>
</dbReference>
<gene>
    <name evidence="2" type="ORF">ACFQZW_09250</name>
</gene>
<evidence type="ECO:0000259" key="1">
    <source>
        <dbReference type="Pfam" id="PF13568"/>
    </source>
</evidence>